<dbReference type="RefSeq" id="WP_046037527.1">
    <property type="nucleotide sequence ID" value="NZ_CP059442.1"/>
</dbReference>
<feature type="domain" description="Peptidase S26" evidence="1">
    <location>
        <begin position="4"/>
        <end position="136"/>
    </location>
</feature>
<dbReference type="InterPro" id="IPR019533">
    <property type="entry name" value="Peptidase_S26"/>
</dbReference>
<accession>A0A7D7Q0H6</accession>
<name>A0A7D7Q0H6_CAMFE</name>
<dbReference type="GO" id="GO:0004252">
    <property type="term" value="F:serine-type endopeptidase activity"/>
    <property type="evidence" value="ECO:0007669"/>
    <property type="project" value="InterPro"/>
</dbReference>
<evidence type="ECO:0000313" key="2">
    <source>
        <dbReference type="EMBL" id="QMS65969.1"/>
    </source>
</evidence>
<dbReference type="Gene3D" id="2.10.109.10">
    <property type="entry name" value="Umud Fragment, subunit A"/>
    <property type="match status" value="1"/>
</dbReference>
<dbReference type="InterPro" id="IPR036286">
    <property type="entry name" value="LexA/Signal_pep-like_sf"/>
</dbReference>
<gene>
    <name evidence="2" type="ORF">GZ986_010175</name>
</gene>
<keyword evidence="2" id="KW-0614">Plasmid</keyword>
<sequence length="152" mass="17494">MKKFIFIMILSFIFLAILLYLCNIKINTTKSMPIGIYQTYNNDNILPGDIVTFNYQNVNFLKKVIAVAGDYVEIKDSKIFVNHKLIKDSQIFKFDSNHNALPTLSFSGVLKNNEIFVLGEHIKSFDSRYFGVLDIQKNSVKKAKKILTWSNT</sequence>
<dbReference type="SUPFAM" id="SSF51306">
    <property type="entry name" value="LexA/Signal peptidase"/>
    <property type="match status" value="1"/>
</dbReference>
<reference evidence="2" key="1">
    <citation type="journal article" date="2021" name="PeerJ">
        <title>A comparison of fourteen fully characterized mammalian-associated Campylobacter fetus isolates suggests that loss of defense mechanisms contribute to high genomic plasticity and subspecies evolution.</title>
        <authorList>
            <person name="Nadin-Davis S.A."/>
            <person name="Chmara J."/>
            <person name="Carrillo C.D."/>
            <person name="Amoako K."/>
            <person name="Goji N."/>
            <person name="Duceppe M.O."/>
            <person name="Devenish J."/>
        </authorList>
    </citation>
    <scope>NUCLEOTIDE SEQUENCE</scope>
    <source>
        <plasmid evidence="2">pCFV_08A948_P1</plasmid>
    </source>
</reference>
<geneLocation type="plasmid" evidence="2">
    <name>pCFV_08A948_P1</name>
</geneLocation>
<organism evidence="2">
    <name type="scientific">Campylobacter fetus</name>
    <dbReference type="NCBI Taxonomy" id="196"/>
    <lineage>
        <taxon>Bacteria</taxon>
        <taxon>Pseudomonadati</taxon>
        <taxon>Campylobacterota</taxon>
        <taxon>Epsilonproteobacteria</taxon>
        <taxon>Campylobacterales</taxon>
        <taxon>Campylobacteraceae</taxon>
        <taxon>Campylobacter</taxon>
    </lineage>
</organism>
<dbReference type="GO" id="GO:0006465">
    <property type="term" value="P:signal peptide processing"/>
    <property type="evidence" value="ECO:0007669"/>
    <property type="project" value="InterPro"/>
</dbReference>
<dbReference type="Pfam" id="PF10502">
    <property type="entry name" value="Peptidase_S26"/>
    <property type="match status" value="1"/>
</dbReference>
<dbReference type="EMBL" id="CP059442">
    <property type="protein sequence ID" value="QMS65969.1"/>
    <property type="molecule type" value="Genomic_DNA"/>
</dbReference>
<proteinExistence type="predicted"/>
<dbReference type="AlphaFoldDB" id="A0A7D7Q0H6"/>
<evidence type="ECO:0000259" key="1">
    <source>
        <dbReference type="Pfam" id="PF10502"/>
    </source>
</evidence>
<protein>
    <submittedName>
        <fullName evidence="2">S26 family signal peptidase</fullName>
    </submittedName>
</protein>